<keyword evidence="8" id="KW-0460">Magnesium</keyword>
<sequence length="179" mass="19410">MIRYAILTVSDKGARGEREDRSGPAIREMLPDPPYRLHSYQILPDEREEIARALKELADENQVDLVLTTGGTGLAPRDVTPEATAEVIEREVPGLVEAMRMEGLRVTPLAMLSRAVAGIRKETLIVNLPGSPKGVRENLAVILPVLPHAIEKLLGDPGECGKEEGIPSSGVRLESCTSE</sequence>
<evidence type="ECO:0000256" key="3">
    <source>
        <dbReference type="ARBA" id="ARBA00006112"/>
    </source>
</evidence>
<evidence type="ECO:0000256" key="7">
    <source>
        <dbReference type="ARBA" id="ARBA00022723"/>
    </source>
</evidence>
<evidence type="ECO:0000256" key="13">
    <source>
        <dbReference type="SAM" id="MobiDB-lite"/>
    </source>
</evidence>
<dbReference type="SUPFAM" id="SSF53218">
    <property type="entry name" value="Molybdenum cofactor biosynthesis proteins"/>
    <property type="match status" value="1"/>
</dbReference>
<dbReference type="GO" id="GO:0046872">
    <property type="term" value="F:metal ion binding"/>
    <property type="evidence" value="ECO:0007669"/>
    <property type="project" value="UniProtKB-KW"/>
</dbReference>
<dbReference type="AlphaFoldDB" id="A0A932CMQ7"/>
<feature type="region of interest" description="Disordered" evidence="13">
    <location>
        <begin position="158"/>
        <end position="179"/>
    </location>
</feature>
<dbReference type="NCBIfam" id="TIGR00177">
    <property type="entry name" value="molyb_syn"/>
    <property type="match status" value="1"/>
</dbReference>
<gene>
    <name evidence="15" type="ORF">HYY20_03420</name>
</gene>
<dbReference type="FunFam" id="3.40.980.10:FF:000002">
    <property type="entry name" value="Molybdopterin molybdenumtransferase"/>
    <property type="match status" value="1"/>
</dbReference>
<keyword evidence="9 12" id="KW-0501">Molybdenum cofactor biosynthesis</keyword>
<dbReference type="Proteomes" id="UP000769766">
    <property type="component" value="Unassembled WGS sequence"/>
</dbReference>
<comment type="function">
    <text evidence="11">Catalyzes the adenylation of molybdopterin as part of the biosynthesis of the molybdenum-cofactor.</text>
</comment>
<dbReference type="PROSITE" id="PS01078">
    <property type="entry name" value="MOCF_BIOSYNTHESIS_1"/>
    <property type="match status" value="1"/>
</dbReference>
<reference evidence="15" key="1">
    <citation type="submission" date="2020-07" db="EMBL/GenBank/DDBJ databases">
        <title>Huge and variable diversity of episymbiotic CPR bacteria and DPANN archaea in groundwater ecosystems.</title>
        <authorList>
            <person name="He C.Y."/>
            <person name="Keren R."/>
            <person name="Whittaker M."/>
            <person name="Farag I.F."/>
            <person name="Doudna J."/>
            <person name="Cate J.H.D."/>
            <person name="Banfield J.F."/>
        </authorList>
    </citation>
    <scope>NUCLEOTIDE SEQUENCE</scope>
    <source>
        <strain evidence="15">NC_groundwater_672_Ag_B-0.1um_62_36</strain>
    </source>
</reference>
<evidence type="ECO:0000313" key="16">
    <source>
        <dbReference type="Proteomes" id="UP000769766"/>
    </source>
</evidence>
<name>A0A932CMQ7_UNCTE</name>
<protein>
    <recommendedName>
        <fullName evidence="4 12">Molybdenum cofactor biosynthesis protein B</fullName>
    </recommendedName>
</protein>
<dbReference type="PIRSF" id="PIRSF006443">
    <property type="entry name" value="MoaB"/>
    <property type="match status" value="1"/>
</dbReference>
<dbReference type="EMBL" id="JACPRF010000104">
    <property type="protein sequence ID" value="MBI2875911.1"/>
    <property type="molecule type" value="Genomic_DNA"/>
</dbReference>
<dbReference type="GO" id="GO:0006777">
    <property type="term" value="P:Mo-molybdopterin cofactor biosynthetic process"/>
    <property type="evidence" value="ECO:0007669"/>
    <property type="project" value="UniProtKB-UniRule"/>
</dbReference>
<dbReference type="InterPro" id="IPR036425">
    <property type="entry name" value="MoaB/Mog-like_dom_sf"/>
</dbReference>
<evidence type="ECO:0000256" key="12">
    <source>
        <dbReference type="PIRNR" id="PIRNR006443"/>
    </source>
</evidence>
<evidence type="ECO:0000256" key="2">
    <source>
        <dbReference type="ARBA" id="ARBA00005046"/>
    </source>
</evidence>
<dbReference type="PANTHER" id="PTHR43764">
    <property type="entry name" value="MOLYBDENUM COFACTOR BIOSYNTHESIS"/>
    <property type="match status" value="1"/>
</dbReference>
<comment type="cofactor">
    <cofactor evidence="1">
        <name>Mg(2+)</name>
        <dbReference type="ChEBI" id="CHEBI:18420"/>
    </cofactor>
</comment>
<dbReference type="CDD" id="cd00886">
    <property type="entry name" value="MogA_MoaB"/>
    <property type="match status" value="1"/>
</dbReference>
<evidence type="ECO:0000256" key="9">
    <source>
        <dbReference type="ARBA" id="ARBA00023150"/>
    </source>
</evidence>
<evidence type="ECO:0000313" key="15">
    <source>
        <dbReference type="EMBL" id="MBI2875911.1"/>
    </source>
</evidence>
<dbReference type="Pfam" id="PF00994">
    <property type="entry name" value="MoCF_biosynth"/>
    <property type="match status" value="1"/>
</dbReference>
<comment type="similarity">
    <text evidence="3 12">Belongs to the MoaB/Mog family.</text>
</comment>
<evidence type="ECO:0000259" key="14">
    <source>
        <dbReference type="SMART" id="SM00852"/>
    </source>
</evidence>
<dbReference type="InterPro" id="IPR012245">
    <property type="entry name" value="MoaB"/>
</dbReference>
<dbReference type="InterPro" id="IPR008284">
    <property type="entry name" value="MoCF_biosynth_CS"/>
</dbReference>
<organism evidence="15 16">
    <name type="scientific">Tectimicrobiota bacterium</name>
    <dbReference type="NCBI Taxonomy" id="2528274"/>
    <lineage>
        <taxon>Bacteria</taxon>
        <taxon>Pseudomonadati</taxon>
        <taxon>Nitrospinota/Tectimicrobiota group</taxon>
        <taxon>Candidatus Tectimicrobiota</taxon>
    </lineage>
</organism>
<evidence type="ECO:0000256" key="8">
    <source>
        <dbReference type="ARBA" id="ARBA00022842"/>
    </source>
</evidence>
<comment type="caution">
    <text evidence="15">The sequence shown here is derived from an EMBL/GenBank/DDBJ whole genome shotgun (WGS) entry which is preliminary data.</text>
</comment>
<dbReference type="InterPro" id="IPR001453">
    <property type="entry name" value="MoaB/Mog_dom"/>
</dbReference>
<evidence type="ECO:0000256" key="4">
    <source>
        <dbReference type="ARBA" id="ARBA00015262"/>
    </source>
</evidence>
<dbReference type="GO" id="GO:0061598">
    <property type="term" value="F:molybdopterin adenylyltransferase activity"/>
    <property type="evidence" value="ECO:0007669"/>
    <property type="project" value="UniProtKB-EC"/>
</dbReference>
<comment type="function">
    <text evidence="12">May be involved in the biosynthesis of molybdopterin.</text>
</comment>
<dbReference type="Gene3D" id="3.40.980.10">
    <property type="entry name" value="MoaB/Mog-like domain"/>
    <property type="match status" value="1"/>
</dbReference>
<evidence type="ECO:0000256" key="6">
    <source>
        <dbReference type="ARBA" id="ARBA00022679"/>
    </source>
</evidence>
<evidence type="ECO:0000256" key="5">
    <source>
        <dbReference type="ARBA" id="ARBA00022505"/>
    </source>
</evidence>
<keyword evidence="7" id="KW-0479">Metal-binding</keyword>
<comment type="pathway">
    <text evidence="2 12">Cofactor biosynthesis; molybdopterin biosynthesis.</text>
</comment>
<keyword evidence="5" id="KW-0500">Molybdenum</keyword>
<dbReference type="InterPro" id="IPR051920">
    <property type="entry name" value="MPT_Adenylyltrnsfr/MoaC-Rel"/>
</dbReference>
<dbReference type="SMART" id="SM00852">
    <property type="entry name" value="MoCF_biosynth"/>
    <property type="match status" value="1"/>
</dbReference>
<dbReference type="PANTHER" id="PTHR43764:SF1">
    <property type="entry name" value="MOLYBDOPTERIN MOLYBDOTRANSFERASE"/>
    <property type="match status" value="1"/>
</dbReference>
<comment type="catalytic activity">
    <reaction evidence="10">
        <text>molybdopterin + ATP + H(+) = adenylyl-molybdopterin + diphosphate</text>
        <dbReference type="Rhea" id="RHEA:31331"/>
        <dbReference type="ChEBI" id="CHEBI:15378"/>
        <dbReference type="ChEBI" id="CHEBI:30616"/>
        <dbReference type="ChEBI" id="CHEBI:33019"/>
        <dbReference type="ChEBI" id="CHEBI:58698"/>
        <dbReference type="ChEBI" id="CHEBI:62727"/>
        <dbReference type="EC" id="2.7.7.75"/>
    </reaction>
</comment>
<keyword evidence="6" id="KW-0808">Transferase</keyword>
<proteinExistence type="inferred from homology"/>
<evidence type="ECO:0000256" key="10">
    <source>
        <dbReference type="ARBA" id="ARBA00051131"/>
    </source>
</evidence>
<evidence type="ECO:0000256" key="1">
    <source>
        <dbReference type="ARBA" id="ARBA00001946"/>
    </source>
</evidence>
<feature type="domain" description="MoaB/Mog" evidence="14">
    <location>
        <begin position="5"/>
        <end position="149"/>
    </location>
</feature>
<accession>A0A932CMQ7</accession>
<evidence type="ECO:0000256" key="11">
    <source>
        <dbReference type="ARBA" id="ARBA00058212"/>
    </source>
</evidence>